<evidence type="ECO:0000313" key="3">
    <source>
        <dbReference type="Proteomes" id="UP000823842"/>
    </source>
</evidence>
<name>A0A9D2LQA7_9FIRM</name>
<feature type="transmembrane region" description="Helical" evidence="1">
    <location>
        <begin position="150"/>
        <end position="174"/>
    </location>
</feature>
<accession>A0A9D2LQA7</accession>
<proteinExistence type="predicted"/>
<feature type="transmembrane region" description="Helical" evidence="1">
    <location>
        <begin position="63"/>
        <end position="86"/>
    </location>
</feature>
<keyword evidence="1" id="KW-0472">Membrane</keyword>
<dbReference type="InterPro" id="IPR052712">
    <property type="entry name" value="Acid_resist_chaperone_HdeD"/>
</dbReference>
<dbReference type="EMBL" id="DWYZ01000056">
    <property type="protein sequence ID" value="HJB27621.1"/>
    <property type="molecule type" value="Genomic_DNA"/>
</dbReference>
<gene>
    <name evidence="2" type="ORF">IAA06_02370</name>
</gene>
<dbReference type="InterPro" id="IPR005325">
    <property type="entry name" value="DUF308_memb"/>
</dbReference>
<dbReference type="Proteomes" id="UP000823842">
    <property type="component" value="Unassembled WGS sequence"/>
</dbReference>
<dbReference type="PANTHER" id="PTHR34989">
    <property type="entry name" value="PROTEIN HDED"/>
    <property type="match status" value="1"/>
</dbReference>
<feature type="transmembrane region" description="Helical" evidence="1">
    <location>
        <begin position="123"/>
        <end position="144"/>
    </location>
</feature>
<evidence type="ECO:0000313" key="2">
    <source>
        <dbReference type="EMBL" id="HJB27621.1"/>
    </source>
</evidence>
<keyword evidence="1" id="KW-0812">Transmembrane</keyword>
<organism evidence="2 3">
    <name type="scientific">Candidatus Blautia faecavium</name>
    <dbReference type="NCBI Taxonomy" id="2838487"/>
    <lineage>
        <taxon>Bacteria</taxon>
        <taxon>Bacillati</taxon>
        <taxon>Bacillota</taxon>
        <taxon>Clostridia</taxon>
        <taxon>Lachnospirales</taxon>
        <taxon>Lachnospiraceae</taxon>
        <taxon>Blautia</taxon>
    </lineage>
</organism>
<feature type="transmembrane region" description="Helical" evidence="1">
    <location>
        <begin position="37"/>
        <end position="56"/>
    </location>
</feature>
<dbReference type="PANTHER" id="PTHR34989:SF1">
    <property type="entry name" value="PROTEIN HDED"/>
    <property type="match status" value="1"/>
</dbReference>
<dbReference type="AlphaFoldDB" id="A0A9D2LQA7"/>
<dbReference type="Pfam" id="PF03729">
    <property type="entry name" value="DUF308"/>
    <property type="match status" value="2"/>
</dbReference>
<reference evidence="2" key="2">
    <citation type="submission" date="2021-04" db="EMBL/GenBank/DDBJ databases">
        <authorList>
            <person name="Gilroy R."/>
        </authorList>
    </citation>
    <scope>NUCLEOTIDE SEQUENCE</scope>
    <source>
        <strain evidence="2">ChiSjej1B19-5720</strain>
    </source>
</reference>
<sequence length="180" mass="19830">MRRRSGFGWFDLIIGILLVLLGILTFVRPGMILTGLLYLYGIIAVVMGIADILLYIRVERYTGFGPIVSMVSGILSVMAGVMLLVYPGTGVMVLSLLLPIWFIAHCISRLSHLSMIRVVSGNGAYYFSLILNIIGLILGFMMILRPWFSLAATGWIIGLYLILLGIDSIIMGLGNMGMRR</sequence>
<keyword evidence="1" id="KW-1133">Transmembrane helix</keyword>
<reference evidence="2" key="1">
    <citation type="journal article" date="2021" name="PeerJ">
        <title>Extensive microbial diversity within the chicken gut microbiome revealed by metagenomics and culture.</title>
        <authorList>
            <person name="Gilroy R."/>
            <person name="Ravi A."/>
            <person name="Getino M."/>
            <person name="Pursley I."/>
            <person name="Horton D.L."/>
            <person name="Alikhan N.F."/>
            <person name="Baker D."/>
            <person name="Gharbi K."/>
            <person name="Hall N."/>
            <person name="Watson M."/>
            <person name="Adriaenssens E.M."/>
            <person name="Foster-Nyarko E."/>
            <person name="Jarju S."/>
            <person name="Secka A."/>
            <person name="Antonio M."/>
            <person name="Oren A."/>
            <person name="Chaudhuri R.R."/>
            <person name="La Ragione R."/>
            <person name="Hildebrand F."/>
            <person name="Pallen M.J."/>
        </authorList>
    </citation>
    <scope>NUCLEOTIDE SEQUENCE</scope>
    <source>
        <strain evidence="2">ChiSjej1B19-5720</strain>
    </source>
</reference>
<evidence type="ECO:0000256" key="1">
    <source>
        <dbReference type="SAM" id="Phobius"/>
    </source>
</evidence>
<feature type="transmembrane region" description="Helical" evidence="1">
    <location>
        <begin position="12"/>
        <end position="31"/>
    </location>
</feature>
<comment type="caution">
    <text evidence="2">The sequence shown here is derived from an EMBL/GenBank/DDBJ whole genome shotgun (WGS) entry which is preliminary data.</text>
</comment>
<protein>
    <submittedName>
        <fullName evidence="2">DUF308 domain-containing protein</fullName>
    </submittedName>
</protein>
<feature type="transmembrane region" description="Helical" evidence="1">
    <location>
        <begin position="92"/>
        <end position="111"/>
    </location>
</feature>
<dbReference type="GO" id="GO:0005886">
    <property type="term" value="C:plasma membrane"/>
    <property type="evidence" value="ECO:0007669"/>
    <property type="project" value="TreeGrafter"/>
</dbReference>